<protein>
    <submittedName>
        <fullName evidence="15">ATP-binding cassette subfamily B protein</fullName>
    </submittedName>
</protein>
<dbReference type="SUPFAM" id="SSF90123">
    <property type="entry name" value="ABC transporter transmembrane region"/>
    <property type="match status" value="1"/>
</dbReference>
<feature type="transmembrane region" description="Helical" evidence="12">
    <location>
        <begin position="218"/>
        <end position="240"/>
    </location>
</feature>
<evidence type="ECO:0000256" key="10">
    <source>
        <dbReference type="ARBA" id="ARBA00023455"/>
    </source>
</evidence>
<feature type="compositionally biased region" description="Low complexity" evidence="11">
    <location>
        <begin position="1"/>
        <end position="14"/>
    </location>
</feature>
<dbReference type="InterPro" id="IPR003593">
    <property type="entry name" value="AAA+_ATPase"/>
</dbReference>
<dbReference type="GO" id="GO:0016887">
    <property type="term" value="F:ATP hydrolysis activity"/>
    <property type="evidence" value="ECO:0007669"/>
    <property type="project" value="InterPro"/>
</dbReference>
<dbReference type="RefSeq" id="WP_142047476.1">
    <property type="nucleotide sequence ID" value="NZ_VFPA01000001.1"/>
</dbReference>
<dbReference type="EMBL" id="VFPA01000001">
    <property type="protein sequence ID" value="TQM13616.1"/>
    <property type="molecule type" value="Genomic_DNA"/>
</dbReference>
<dbReference type="GO" id="GO:0005524">
    <property type="term" value="F:ATP binding"/>
    <property type="evidence" value="ECO:0007669"/>
    <property type="project" value="UniProtKB-KW"/>
</dbReference>
<dbReference type="Pfam" id="PF00664">
    <property type="entry name" value="ABC_membrane"/>
    <property type="match status" value="1"/>
</dbReference>
<dbReference type="GO" id="GO:0005886">
    <property type="term" value="C:plasma membrane"/>
    <property type="evidence" value="ECO:0007669"/>
    <property type="project" value="UniProtKB-SubCell"/>
</dbReference>
<evidence type="ECO:0000256" key="1">
    <source>
        <dbReference type="ARBA" id="ARBA00004429"/>
    </source>
</evidence>
<dbReference type="Proteomes" id="UP000315677">
    <property type="component" value="Unassembled WGS sequence"/>
</dbReference>
<feature type="transmembrane region" description="Helical" evidence="12">
    <location>
        <begin position="85"/>
        <end position="111"/>
    </location>
</feature>
<organism evidence="15 16">
    <name type="scientific">Pseudonocardia kunmingensis</name>
    <dbReference type="NCBI Taxonomy" id="630975"/>
    <lineage>
        <taxon>Bacteria</taxon>
        <taxon>Bacillati</taxon>
        <taxon>Actinomycetota</taxon>
        <taxon>Actinomycetes</taxon>
        <taxon>Pseudonocardiales</taxon>
        <taxon>Pseudonocardiaceae</taxon>
        <taxon>Pseudonocardia</taxon>
    </lineage>
</organism>
<dbReference type="SUPFAM" id="SSF52540">
    <property type="entry name" value="P-loop containing nucleoside triphosphate hydrolases"/>
    <property type="match status" value="1"/>
</dbReference>
<dbReference type="PROSITE" id="PS50929">
    <property type="entry name" value="ABC_TM1F"/>
    <property type="match status" value="1"/>
</dbReference>
<keyword evidence="5 12" id="KW-0812">Transmembrane</keyword>
<keyword evidence="4" id="KW-0997">Cell inner membrane</keyword>
<keyword evidence="9 12" id="KW-0472">Membrane</keyword>
<dbReference type="SMART" id="SM00382">
    <property type="entry name" value="AAA"/>
    <property type="match status" value="1"/>
</dbReference>
<dbReference type="GO" id="GO:0034040">
    <property type="term" value="F:ATPase-coupled lipid transmembrane transporter activity"/>
    <property type="evidence" value="ECO:0007669"/>
    <property type="project" value="TreeGrafter"/>
</dbReference>
<feature type="region of interest" description="Disordered" evidence="11">
    <location>
        <begin position="1"/>
        <end position="22"/>
    </location>
</feature>
<dbReference type="InterPro" id="IPR036640">
    <property type="entry name" value="ABC1_TM_sf"/>
</dbReference>
<dbReference type="InterPro" id="IPR003439">
    <property type="entry name" value="ABC_transporter-like_ATP-bd"/>
</dbReference>
<comment type="similarity">
    <text evidence="10">Belongs to the ABC transporter superfamily. Siderophore-Fe(3+) uptake transporter (SIUT) (TC 3.A.1.21) family.</text>
</comment>
<evidence type="ECO:0000256" key="3">
    <source>
        <dbReference type="ARBA" id="ARBA00022475"/>
    </source>
</evidence>
<evidence type="ECO:0000256" key="7">
    <source>
        <dbReference type="ARBA" id="ARBA00022840"/>
    </source>
</evidence>
<feature type="transmembrane region" description="Helical" evidence="12">
    <location>
        <begin position="187"/>
        <end position="206"/>
    </location>
</feature>
<reference evidence="15 16" key="1">
    <citation type="submission" date="2019-06" db="EMBL/GenBank/DDBJ databases">
        <title>Sequencing the genomes of 1000 actinobacteria strains.</title>
        <authorList>
            <person name="Klenk H.-P."/>
        </authorList>
    </citation>
    <scope>NUCLEOTIDE SEQUENCE [LARGE SCALE GENOMIC DNA]</scope>
    <source>
        <strain evidence="15 16">DSM 45301</strain>
    </source>
</reference>
<dbReference type="CDD" id="cd07346">
    <property type="entry name" value="ABC_6TM_exporters"/>
    <property type="match status" value="1"/>
</dbReference>
<dbReference type="GO" id="GO:0140359">
    <property type="term" value="F:ABC-type transporter activity"/>
    <property type="evidence" value="ECO:0007669"/>
    <property type="project" value="InterPro"/>
</dbReference>
<evidence type="ECO:0000259" key="13">
    <source>
        <dbReference type="PROSITE" id="PS50893"/>
    </source>
</evidence>
<dbReference type="PROSITE" id="PS50893">
    <property type="entry name" value="ABC_TRANSPORTER_2"/>
    <property type="match status" value="1"/>
</dbReference>
<dbReference type="InterPro" id="IPR039421">
    <property type="entry name" value="Type_1_exporter"/>
</dbReference>
<dbReference type="InterPro" id="IPR027417">
    <property type="entry name" value="P-loop_NTPase"/>
</dbReference>
<dbReference type="FunFam" id="3.40.50.300:FF:000221">
    <property type="entry name" value="Multidrug ABC transporter ATP-binding protein"/>
    <property type="match status" value="1"/>
</dbReference>
<evidence type="ECO:0000259" key="14">
    <source>
        <dbReference type="PROSITE" id="PS50929"/>
    </source>
</evidence>
<keyword evidence="7 15" id="KW-0067">ATP-binding</keyword>
<evidence type="ECO:0000313" key="15">
    <source>
        <dbReference type="EMBL" id="TQM13616.1"/>
    </source>
</evidence>
<feature type="transmembrane region" description="Helical" evidence="12">
    <location>
        <begin position="44"/>
        <end position="65"/>
    </location>
</feature>
<comment type="subcellular location">
    <subcellularLocation>
        <location evidence="1">Cell inner membrane</location>
        <topology evidence="1">Multi-pass membrane protein</topology>
    </subcellularLocation>
</comment>
<proteinExistence type="inferred from homology"/>
<evidence type="ECO:0000256" key="5">
    <source>
        <dbReference type="ARBA" id="ARBA00022692"/>
    </source>
</evidence>
<dbReference type="PROSITE" id="PS00211">
    <property type="entry name" value="ABC_TRANSPORTER_1"/>
    <property type="match status" value="1"/>
</dbReference>
<evidence type="ECO:0000256" key="8">
    <source>
        <dbReference type="ARBA" id="ARBA00022989"/>
    </source>
</evidence>
<dbReference type="AlphaFoldDB" id="A0A543DWC1"/>
<keyword evidence="3" id="KW-1003">Cell membrane</keyword>
<keyword evidence="8 12" id="KW-1133">Transmembrane helix</keyword>
<gene>
    <name evidence="15" type="ORF">FB558_0369</name>
</gene>
<dbReference type="Gene3D" id="3.40.50.300">
    <property type="entry name" value="P-loop containing nucleotide triphosphate hydrolases"/>
    <property type="match status" value="1"/>
</dbReference>
<evidence type="ECO:0000256" key="6">
    <source>
        <dbReference type="ARBA" id="ARBA00022741"/>
    </source>
</evidence>
<feature type="transmembrane region" description="Helical" evidence="12">
    <location>
        <begin position="306"/>
        <end position="326"/>
    </location>
</feature>
<keyword evidence="16" id="KW-1185">Reference proteome</keyword>
<feature type="transmembrane region" description="Helical" evidence="12">
    <location>
        <begin position="272"/>
        <end position="294"/>
    </location>
</feature>
<feature type="domain" description="ABC transporter" evidence="13">
    <location>
        <begin position="362"/>
        <end position="595"/>
    </location>
</feature>
<name>A0A543DWC1_9PSEU</name>
<evidence type="ECO:0000256" key="12">
    <source>
        <dbReference type="SAM" id="Phobius"/>
    </source>
</evidence>
<feature type="domain" description="ABC transmembrane type-1" evidence="14">
    <location>
        <begin position="46"/>
        <end position="331"/>
    </location>
</feature>
<dbReference type="InterPro" id="IPR011527">
    <property type="entry name" value="ABC1_TM_dom"/>
</dbReference>
<dbReference type="PANTHER" id="PTHR24221:SF654">
    <property type="entry name" value="ATP-BINDING CASSETTE SUB-FAMILY B MEMBER 6"/>
    <property type="match status" value="1"/>
</dbReference>
<evidence type="ECO:0000256" key="4">
    <source>
        <dbReference type="ARBA" id="ARBA00022519"/>
    </source>
</evidence>
<evidence type="ECO:0000313" key="16">
    <source>
        <dbReference type="Proteomes" id="UP000315677"/>
    </source>
</evidence>
<keyword evidence="2" id="KW-0813">Transport</keyword>
<evidence type="ECO:0000256" key="11">
    <source>
        <dbReference type="SAM" id="MobiDB-lite"/>
    </source>
</evidence>
<evidence type="ECO:0000256" key="2">
    <source>
        <dbReference type="ARBA" id="ARBA00022448"/>
    </source>
</evidence>
<dbReference type="PANTHER" id="PTHR24221">
    <property type="entry name" value="ATP-BINDING CASSETTE SUB-FAMILY B"/>
    <property type="match status" value="1"/>
</dbReference>
<dbReference type="OrthoDB" id="9806127at2"/>
<evidence type="ECO:0000256" key="9">
    <source>
        <dbReference type="ARBA" id="ARBA00023136"/>
    </source>
</evidence>
<dbReference type="Pfam" id="PF00005">
    <property type="entry name" value="ABC_tran"/>
    <property type="match status" value="1"/>
</dbReference>
<accession>A0A543DWC1</accession>
<dbReference type="InterPro" id="IPR017871">
    <property type="entry name" value="ABC_transporter-like_CS"/>
</dbReference>
<comment type="caution">
    <text evidence="15">The sequence shown here is derived from an EMBL/GenBank/DDBJ whole genome shotgun (WGS) entry which is preliminary data.</text>
</comment>
<keyword evidence="6" id="KW-0547">Nucleotide-binding</keyword>
<dbReference type="Gene3D" id="1.20.1560.10">
    <property type="entry name" value="ABC transporter type 1, transmembrane domain"/>
    <property type="match status" value="1"/>
</dbReference>
<sequence length="602" mass="63357">MTVGVAEPDVAAPAAPAPEPDARAVARRENEALREIRAPVAASIRFACVLGAVGALCGLVPFVGLAELAAALLAPGPVDTGRITLVGWLVVAGAGARGLLTGVALSITHFADQRLQGILRERLVRHLGRVPLGWFSQHSSGLVRKAAQDDVHDLHQLIAHHSVELTAAIALPVGGLAYLVWLDWRLAVLALVTLPFYAAAYAWMMRGYTGKMQEMNAAFARISAAVVEFVGGIAVVKAFGQGRRAHESFRRAASDFGGFYAGWVRPMLRLEAISTMAVGAPVVGLVASAGAVWLAAEGQVTPAEALTGILVALVVPTTISALGYGAQNRRTAAAAALRLHELLRTPVLPVADDPQVPHGHRVEFDDVRFGYEAGADVLHGITLTCEPGTVTALVGPSGSGKSTLATLLPRFHDVTGGAVRIGGVDVRDVDPAVLYRHVGFVLQDVQLVHGSLADNVRLGRPTASHDEVRRACEAGGVHDRITELPRGYDSVVGEDALLSGGEAQRVSIARALLADTPVLVLDEATAFADPESEAAIQDALSTLAAGRTVLVVAHRLSTITGVDRIAVLDRGRVVESGTHRELLARHGAYARQWRAHLGEDRP</sequence>